<evidence type="ECO:0000256" key="2">
    <source>
        <dbReference type="SAM" id="SignalP"/>
    </source>
</evidence>
<dbReference type="NCBIfam" id="TIGR01451">
    <property type="entry name" value="B_ant_repeat"/>
    <property type="match status" value="1"/>
</dbReference>
<feature type="chain" id="PRO_5046424873" evidence="2">
    <location>
        <begin position="25"/>
        <end position="1739"/>
    </location>
</feature>
<protein>
    <submittedName>
        <fullName evidence="4">DUF11 domain-containing protein</fullName>
    </submittedName>
</protein>
<dbReference type="InterPro" id="IPR001434">
    <property type="entry name" value="OmcB-like_DUF11"/>
</dbReference>
<keyword evidence="2" id="KW-0732">Signal</keyword>
<dbReference type="PANTHER" id="PTHR34819:SF3">
    <property type="entry name" value="CELL SURFACE PROTEIN"/>
    <property type="match status" value="1"/>
</dbReference>
<gene>
    <name evidence="4" type="ORF">J2I46_11645</name>
</gene>
<keyword evidence="5" id="KW-1185">Reference proteome</keyword>
<sequence length="1739" mass="182375">MLPSTRLVVYATLAYMLLSLPTLAQVRSTASPPPSPTSRQAELMRQAYQAEQNRRTVDPALGSIPVERLSAIRKQLAQTSAKKRQARTGISSVTWSERGPLGFTGTLRTLVVPLGDPTGRTIWAGSSTGGLWTNPDPATPASNWLPSSDDWASKNVSAIANDPTNSVIAYAATGDPLGEGVGGGIWKTADKGQTWQRLSATIPSQAGTLMQIAFSRISGLAVTTTGLLLAGTQGGVLRSFDQGRTWQFILVPQRQIGAQPVANGNDRVTSIQLGADESVYVAMATGRLFRSNGPSATAWTEITPPNTAPYKGILTKVVPAASTGGTGQVLYAAQVADDSTSGGYTLRWLLKSTNSGQTWQAMNRPVYTDAPDLDVTLGFGDKYFTLTPSPDSAQVVYMTAYDQLYRSGNGGVSWSAGQTIGRATAFLPLLNQRTAWASDNKVYVAPTQQLVAQGRNETTHDRSNSFGGLDVSGVALKNSAGTAYRLTGSVGEPGLLETPETGPTKAIYPAYPLRPFIDQNEPNVQVAATTNGGFLTRNTTYTTAWDYYSTGWLTDDYPDVGVDYDSRNNTLFFWSDGYRKGTGIGTDPVVSRLDSGRLARPTCLKVGASPNTLFAAPINGGLYKFSNTNQPTPNLSRLDGGAFPSGSTISGIDVGATDNELIVTLSNFGVQSVWYTTNGGTTWVSKDLPAHGLPDMPVYAALFNPTNRQQVMLATELGVWSTSDITGDNPGWVLTNSPAPLIRCKQFVYRAADERTAVVTNGRGVWESDVWAVDSPVLTAGPLSATAFCAGSAFPLSFTLLNVPASQVVVRLSDATGNFGAGTIIGSGTSSPLSATVPASLASGTGYRLRLEVASFSLVSPVSSTLTISNLNQTQAYILDRRQTTGPRFADARYVSGYVCPGDQAQLRAYLPNQPGSLSATYRWAIDGAILSGQTTATLLTGQTGTYSFTASVGSCTATSTNDFLLISVDTPAATVLNPINTSDGPICSGTFVPLGASYVGQQAAYQWFRDGVAVSGATNPVLSTTATGAYSYSLSFGMSGGGRCVATASATYLTFSRAILPPAIAVVGDVAPTLCGTELLRLYATSQVDSTNYQWLQNGQPITGKTNSFVDVGQGGSFSLRVQRGSCSAVSDPVAVSANSQLSNGFYFYGSTSLCTGETLILYAKNTSHALQWTKNNVPIAGATGFSYAVTASGNYGLRYTSGSCSGTAVSVSIVVSQSLTPALQLAEQCSSVELSTSDFPRTGTVTFSWLRNGQPISQGTQSYQTVTESGVYSLSVTNGVCGGVSKPVSISIGQPAKPTITAIGGLVRCPNSAITLQLLTGPYSYWKRNGVRLTGADSEKLVATETGVYSLVYEQGACLTESAAVSVVVGQPVSATVLGRPFIRSGQAAVVPVQFSGTGPWSFSVVGGASVVNTSQNPYSFTVAPSQSTSYSLVNVANSCGTGTGTVVRVFVNGADVSLSSWVDKRFCQPGDLITYSVRVSNAGPDLAENLTLTNRLPAGLSYAGSFSATKGDSLRYAVGNVPAGDSRTVSFQTLVNRPGTYFNAIEVSSADTPDPDSQPNTGTGDGEDDTGQASWRTADTTHFVSVSPNPNGRVLPAVAGNQPVPVANQADLSMLLSFSKRVVQTRDTIQVAMRINNRGGAATSSVQVSLTLANGTYSLDKTTWRTVSTAALVIDVGQLGINETATKTVYWLPAASGSCLAEVSRSSVTDPDSTPNNHATRPGEDDEATADIRVIR</sequence>
<dbReference type="Proteomes" id="UP000664628">
    <property type="component" value="Unassembled WGS sequence"/>
</dbReference>
<dbReference type="InterPro" id="IPR051172">
    <property type="entry name" value="Chlamydia_OmcB"/>
</dbReference>
<dbReference type="Gene3D" id="2.130.10.10">
    <property type="entry name" value="YVTN repeat-like/Quinoprotein amine dehydrogenase"/>
    <property type="match status" value="3"/>
</dbReference>
<feature type="region of interest" description="Disordered" evidence="1">
    <location>
        <begin position="1550"/>
        <end position="1576"/>
    </location>
</feature>
<accession>A0ABS3JGU8</accession>
<dbReference type="EMBL" id="JAFMYW010000003">
    <property type="protein sequence ID" value="MBO0949238.1"/>
    <property type="molecule type" value="Genomic_DNA"/>
</dbReference>
<dbReference type="InterPro" id="IPR047589">
    <property type="entry name" value="DUF11_rpt"/>
</dbReference>
<feature type="signal peptide" evidence="2">
    <location>
        <begin position="1"/>
        <end position="24"/>
    </location>
</feature>
<feature type="region of interest" description="Disordered" evidence="1">
    <location>
        <begin position="1708"/>
        <end position="1739"/>
    </location>
</feature>
<proteinExistence type="predicted"/>
<dbReference type="InterPro" id="IPR015943">
    <property type="entry name" value="WD40/YVTN_repeat-like_dom_sf"/>
</dbReference>
<comment type="caution">
    <text evidence="4">The sequence shown here is derived from an EMBL/GenBank/DDBJ whole genome shotgun (WGS) entry which is preliminary data.</text>
</comment>
<dbReference type="Gene3D" id="2.60.40.10">
    <property type="entry name" value="Immunoglobulins"/>
    <property type="match status" value="2"/>
</dbReference>
<dbReference type="Pfam" id="PF01345">
    <property type="entry name" value="DUF11"/>
    <property type="match status" value="1"/>
</dbReference>
<feature type="domain" description="DUF11" evidence="3">
    <location>
        <begin position="1458"/>
        <end position="1566"/>
    </location>
</feature>
<dbReference type="InterPro" id="IPR013783">
    <property type="entry name" value="Ig-like_fold"/>
</dbReference>
<evidence type="ECO:0000313" key="5">
    <source>
        <dbReference type="Proteomes" id="UP000664628"/>
    </source>
</evidence>
<dbReference type="RefSeq" id="WP_207329216.1">
    <property type="nucleotide sequence ID" value="NZ_JAFMYW010000003.1"/>
</dbReference>
<dbReference type="SUPFAM" id="SSF110296">
    <property type="entry name" value="Oligoxyloglucan reducing end-specific cellobiohydrolase"/>
    <property type="match status" value="2"/>
</dbReference>
<organism evidence="4 5">
    <name type="scientific">Fibrella forsythiae</name>
    <dbReference type="NCBI Taxonomy" id="2817061"/>
    <lineage>
        <taxon>Bacteria</taxon>
        <taxon>Pseudomonadati</taxon>
        <taxon>Bacteroidota</taxon>
        <taxon>Cytophagia</taxon>
        <taxon>Cytophagales</taxon>
        <taxon>Spirosomataceae</taxon>
        <taxon>Fibrella</taxon>
    </lineage>
</organism>
<feature type="compositionally biased region" description="Polar residues" evidence="1">
    <location>
        <begin position="1708"/>
        <end position="1722"/>
    </location>
</feature>
<evidence type="ECO:0000313" key="4">
    <source>
        <dbReference type="EMBL" id="MBO0949238.1"/>
    </source>
</evidence>
<reference evidence="4 5" key="1">
    <citation type="submission" date="2021-03" db="EMBL/GenBank/DDBJ databases">
        <title>Fibrella sp. HMF5405 genome sequencing and assembly.</title>
        <authorList>
            <person name="Kang H."/>
            <person name="Kim H."/>
            <person name="Bae S."/>
            <person name="Joh K."/>
        </authorList>
    </citation>
    <scope>NUCLEOTIDE SEQUENCE [LARGE SCALE GENOMIC DNA]</scope>
    <source>
        <strain evidence="4 5">HMF5405</strain>
    </source>
</reference>
<evidence type="ECO:0000259" key="3">
    <source>
        <dbReference type="Pfam" id="PF01345"/>
    </source>
</evidence>
<name>A0ABS3JGU8_9BACT</name>
<evidence type="ECO:0000256" key="1">
    <source>
        <dbReference type="SAM" id="MobiDB-lite"/>
    </source>
</evidence>
<feature type="compositionally biased region" description="Polar residues" evidence="1">
    <location>
        <begin position="1552"/>
        <end position="1563"/>
    </location>
</feature>
<dbReference type="PANTHER" id="PTHR34819">
    <property type="entry name" value="LARGE CYSTEINE-RICH PERIPLASMIC PROTEIN OMCB"/>
    <property type="match status" value="1"/>
</dbReference>